<dbReference type="Gene3D" id="3.40.50.1820">
    <property type="entry name" value="alpha/beta hydrolase"/>
    <property type="match status" value="1"/>
</dbReference>
<protein>
    <submittedName>
        <fullName evidence="3">CHO cell elongating factor</fullName>
    </submittedName>
</protein>
<dbReference type="Pfam" id="PF12262">
    <property type="entry name" value="Lipase_bact_N"/>
    <property type="match status" value="1"/>
</dbReference>
<evidence type="ECO:0000259" key="2">
    <source>
        <dbReference type="Pfam" id="PF12262"/>
    </source>
</evidence>
<evidence type="ECO:0000256" key="1">
    <source>
        <dbReference type="SAM" id="SignalP"/>
    </source>
</evidence>
<dbReference type="AlphaFoldDB" id="A0A0A7HRL2"/>
<feature type="domain" description="Bacterial virulence factor lipase N-terminal" evidence="2">
    <location>
        <begin position="31"/>
        <end position="269"/>
    </location>
</feature>
<reference evidence="3" key="1">
    <citation type="submission" date="2014-09" db="EMBL/GenBank/DDBJ databases">
        <title>Variability of Vibrio cholerae cef (CHO cell elongating factor) genes and identification of unique cef variants in some non-toxigenic strains.</title>
        <authorList>
            <person name="Monakhova E.V."/>
            <person name="Pisanov R.V."/>
            <person name="Arkhangel'skaya I.V."/>
        </authorList>
    </citation>
    <scope>NUCLEOTIDE SEQUENCE</scope>
    <source>
        <strain evidence="3">R-950</strain>
    </source>
</reference>
<dbReference type="EMBL" id="KM456188">
    <property type="protein sequence ID" value="AIZ08958.1"/>
    <property type="molecule type" value="Genomic_DNA"/>
</dbReference>
<dbReference type="RefSeq" id="WP_046126032.1">
    <property type="nucleotide sequence ID" value="NZ_CP010812.1"/>
</dbReference>
<dbReference type="InterPro" id="IPR020009">
    <property type="entry name" value="VolA/Pla-1/cef"/>
</dbReference>
<evidence type="ECO:0000313" key="3">
    <source>
        <dbReference type="EMBL" id="AIZ08958.1"/>
    </source>
</evidence>
<accession>A0A0A7HRL2</accession>
<feature type="chain" id="PRO_5002028221" evidence="1">
    <location>
        <begin position="18"/>
        <end position="797"/>
    </location>
</feature>
<keyword evidence="1" id="KW-0732">Signal</keyword>
<dbReference type="PATRIC" id="fig|666.1988.peg.328"/>
<dbReference type="SUPFAM" id="SSF53474">
    <property type="entry name" value="alpha/beta-Hydrolases"/>
    <property type="match status" value="1"/>
</dbReference>
<gene>
    <name evidence="3" type="primary">cef</name>
</gene>
<organism evidence="3">
    <name type="scientific">Vibrio cholerae</name>
    <dbReference type="NCBI Taxonomy" id="666"/>
    <lineage>
        <taxon>Bacteria</taxon>
        <taxon>Pseudomonadati</taxon>
        <taxon>Pseudomonadota</taxon>
        <taxon>Gammaproteobacteria</taxon>
        <taxon>Vibrionales</taxon>
        <taxon>Vibrionaceae</taxon>
        <taxon>Vibrio</taxon>
    </lineage>
</organism>
<dbReference type="KEGG" id="vcz:VAB027_328"/>
<dbReference type="PROSITE" id="PS51257">
    <property type="entry name" value="PROKAR_LIPOPROTEIN"/>
    <property type="match status" value="1"/>
</dbReference>
<dbReference type="InterPro" id="IPR029058">
    <property type="entry name" value="AB_hydrolase_fold"/>
</dbReference>
<sequence length="797" mass="83889">MKQVIKLSLLCSALWLAGCGDETNSSGASTEVVYESYIQQALQRDTTIKFALSGKDANVPLPSFALMNAKDGTLEIPSGSNTSGSNPLVAMGQVDGWPITMPLFLDFKGAGLADNIITSGIYLYELTDSMTGSPSIKALLTNGVDYTAVSSAASDKILIVPTKALNASSEYILAVTSEVSDANGNPVGTSASYAALKSKNKIYSEGDIATLQKVTQGVEKIFQLNDVDDTQIVYSTWFSTQSVSNTLFATRGATASAFASGSNQLETVWKQTGLGLDTAYTIQLGTPVDFAAALTADDNFSTYVGADKKTAILGTYTANTVDVTKGTVRLPYYLETGSNWNTQPFESAMPSLAKIKAALADSKEQLTIGSQLLAAGIDTSKLATDASEQLKLMGLTLTKSDGSPLDPERYITRYSPVPKVKSVQDVPFLLFTPAGAAPTDIVIYQHGVTTAKENAYAFAKNLTAAGLAVIAIDLPLHGERSLDSSRSANSDPLAYINLTYLAVARDNLRQSILDVLGLRAALAISESLFTGTPLSNINVLNGHTKIRILGHSLGGIVGTSAIAESNKTLGSTLANALYSFSGAAIQNSGGQISNLLLGSAFFGPKIRHNVALNASTEYKGFADAQCASLDDSACYNLFTALATQEQLAQVTSGFQMFSYAAQTLLDTIDPYSVVSTTLNNGGLTTPLYFSEVDGDSVVPNKVSNQTDSGDYLSPQFAGTEPLATLLGLTTVNAGQTAPNATKSFVQFNSTAKHSTFVAPQDSGLADRFHHVEMQTETADFLADDSLGAVSNSNSVLK</sequence>
<feature type="signal peptide" evidence="1">
    <location>
        <begin position="1"/>
        <end position="17"/>
    </location>
</feature>
<dbReference type="NCBIfam" id="TIGR03502">
    <property type="entry name" value="lipase_Pla1_cef"/>
    <property type="match status" value="1"/>
</dbReference>
<dbReference type="InterPro" id="IPR025920">
    <property type="entry name" value="Lipase_bact_N"/>
</dbReference>
<name>A0A0A7HRL2_VIBCL</name>
<proteinExistence type="predicted"/>